<evidence type="ECO:0000259" key="8">
    <source>
        <dbReference type="PROSITE" id="PS50109"/>
    </source>
</evidence>
<evidence type="ECO:0000256" key="1">
    <source>
        <dbReference type="ARBA" id="ARBA00000085"/>
    </source>
</evidence>
<dbReference type="SMART" id="SM00387">
    <property type="entry name" value="HATPase_c"/>
    <property type="match status" value="1"/>
</dbReference>
<dbReference type="PRINTS" id="PR00344">
    <property type="entry name" value="BCTRLSENSOR"/>
</dbReference>
<comment type="catalytic activity">
    <reaction evidence="1">
        <text>ATP + protein L-histidine = ADP + protein N-phospho-L-histidine.</text>
        <dbReference type="EC" id="2.7.13.3"/>
    </reaction>
</comment>
<dbReference type="InterPro" id="IPR036890">
    <property type="entry name" value="HATPase_C_sf"/>
</dbReference>
<keyword evidence="6" id="KW-0067">ATP-binding</keyword>
<dbReference type="EC" id="2.7.13.3" evidence="2"/>
<feature type="transmembrane region" description="Helical" evidence="7">
    <location>
        <begin position="127"/>
        <end position="147"/>
    </location>
</feature>
<keyword evidence="3" id="KW-0808">Transferase</keyword>
<dbReference type="AlphaFoldDB" id="A0ABD5M6A4"/>
<feature type="transmembrane region" description="Helical" evidence="7">
    <location>
        <begin position="62"/>
        <end position="83"/>
    </location>
</feature>
<evidence type="ECO:0000256" key="7">
    <source>
        <dbReference type="SAM" id="Phobius"/>
    </source>
</evidence>
<dbReference type="InterPro" id="IPR004358">
    <property type="entry name" value="Sig_transdc_His_kin-like_C"/>
</dbReference>
<dbReference type="GO" id="GO:0004673">
    <property type="term" value="F:protein histidine kinase activity"/>
    <property type="evidence" value="ECO:0007669"/>
    <property type="project" value="UniProtKB-EC"/>
</dbReference>
<accession>A0ABD5M6A4</accession>
<dbReference type="InterPro" id="IPR003594">
    <property type="entry name" value="HATPase_dom"/>
</dbReference>
<dbReference type="Gene3D" id="3.30.565.10">
    <property type="entry name" value="Histidine kinase-like ATPase, C-terminal domain"/>
    <property type="match status" value="1"/>
</dbReference>
<comment type="caution">
    <text evidence="9">The sequence shown here is derived from an EMBL/GenBank/DDBJ whole genome shotgun (WGS) entry which is preliminary data.</text>
</comment>
<dbReference type="EMBL" id="JBGNYA010000001">
    <property type="protein sequence ID" value="MFA1609433.1"/>
    <property type="molecule type" value="Genomic_DNA"/>
</dbReference>
<proteinExistence type="predicted"/>
<keyword evidence="4" id="KW-0547">Nucleotide-binding</keyword>
<feature type="transmembrane region" description="Helical" evidence="7">
    <location>
        <begin position="95"/>
        <end position="115"/>
    </location>
</feature>
<organism evidence="9 10">
    <name type="scientific">Halobellus rubicundus</name>
    <dbReference type="NCBI Taxonomy" id="2996466"/>
    <lineage>
        <taxon>Archaea</taxon>
        <taxon>Methanobacteriati</taxon>
        <taxon>Methanobacteriota</taxon>
        <taxon>Stenosarchaea group</taxon>
        <taxon>Halobacteria</taxon>
        <taxon>Halobacteriales</taxon>
        <taxon>Haloferacaceae</taxon>
        <taxon>Halobellus</taxon>
    </lineage>
</organism>
<dbReference type="GO" id="GO:0005524">
    <property type="term" value="F:ATP binding"/>
    <property type="evidence" value="ECO:0007669"/>
    <property type="project" value="UniProtKB-KW"/>
</dbReference>
<evidence type="ECO:0000313" key="9">
    <source>
        <dbReference type="EMBL" id="MFA1609433.1"/>
    </source>
</evidence>
<dbReference type="Proteomes" id="UP001570511">
    <property type="component" value="Unassembled WGS sequence"/>
</dbReference>
<keyword evidence="7" id="KW-1133">Transmembrane helix</keyword>
<name>A0ABD5M6A4_9EURY</name>
<evidence type="ECO:0000256" key="4">
    <source>
        <dbReference type="ARBA" id="ARBA00022741"/>
    </source>
</evidence>
<feature type="domain" description="Histidine kinase" evidence="8">
    <location>
        <begin position="170"/>
        <end position="374"/>
    </location>
</feature>
<dbReference type="PANTHER" id="PTHR44936:SF10">
    <property type="entry name" value="SENSOR PROTEIN RSTB"/>
    <property type="match status" value="1"/>
</dbReference>
<dbReference type="InterPro" id="IPR005467">
    <property type="entry name" value="His_kinase_dom"/>
</dbReference>
<evidence type="ECO:0000256" key="5">
    <source>
        <dbReference type="ARBA" id="ARBA00022777"/>
    </source>
</evidence>
<dbReference type="RefSeq" id="WP_372386473.1">
    <property type="nucleotide sequence ID" value="NZ_JBGNYA010000001.1"/>
</dbReference>
<dbReference type="SUPFAM" id="SSF55874">
    <property type="entry name" value="ATPase domain of HSP90 chaperone/DNA topoisomerase II/histidine kinase"/>
    <property type="match status" value="1"/>
</dbReference>
<keyword evidence="7" id="KW-0472">Membrane</keyword>
<dbReference type="CDD" id="cd00075">
    <property type="entry name" value="HATPase"/>
    <property type="match status" value="1"/>
</dbReference>
<evidence type="ECO:0000256" key="6">
    <source>
        <dbReference type="ARBA" id="ARBA00022840"/>
    </source>
</evidence>
<evidence type="ECO:0000313" key="10">
    <source>
        <dbReference type="Proteomes" id="UP001570511"/>
    </source>
</evidence>
<dbReference type="PROSITE" id="PS50109">
    <property type="entry name" value="HIS_KIN"/>
    <property type="match status" value="1"/>
</dbReference>
<gene>
    <name evidence="9" type="ORF">OS889_00240</name>
</gene>
<dbReference type="Pfam" id="PF02518">
    <property type="entry name" value="HATPase_c"/>
    <property type="match status" value="1"/>
</dbReference>
<evidence type="ECO:0000256" key="3">
    <source>
        <dbReference type="ARBA" id="ARBA00022679"/>
    </source>
</evidence>
<keyword evidence="5 9" id="KW-0418">Kinase</keyword>
<evidence type="ECO:0000256" key="2">
    <source>
        <dbReference type="ARBA" id="ARBA00012438"/>
    </source>
</evidence>
<reference evidence="9 10" key="1">
    <citation type="submission" date="2024-08" db="EMBL/GenBank/DDBJ databases">
        <title>Halobellus sp. MBLA0158 whole genome sequence.</title>
        <authorList>
            <person name="Hwang C.Y."/>
            <person name="Cho E.-S."/>
            <person name="Seo M.-J."/>
        </authorList>
    </citation>
    <scope>NUCLEOTIDE SEQUENCE [LARGE SCALE GENOMIC DNA]</scope>
    <source>
        <strain evidence="9 10">MBLA0158</strain>
    </source>
</reference>
<keyword evidence="10" id="KW-1185">Reference proteome</keyword>
<keyword evidence="7" id="KW-0812">Transmembrane</keyword>
<protein>
    <recommendedName>
        <fullName evidence="2">histidine kinase</fullName>
        <ecNumber evidence="2">2.7.13.3</ecNumber>
    </recommendedName>
</protein>
<sequence>MRTQLLTLLDRVGFGSPPESVAPARPSAVRLLASAIISATGLVLLVPNLFPLLSGGGPLSVVLGAVGGVVSLGLVAVGGLLYYSGFSDRNALRIAIWNLLGIVVLGSVMLAHAYAQNRLSGGIAPSMFTVGNLLAIGAAAHVIIGVYDARRVRAEQLARERRRTAVLNRVLRHNLRNEAQVLAGHADIVATVPSEERLKKSADVLKRSAETVGSLADGAKTITRERDRSPEEYRETDPVAVLEGAVAHARDRFPDAAFSVDAPDDIDARVRASDGLRTALDELLENAAEHGDPPVEASVRVLPDAVELSVSDRGDGIPSHERDVVVGEADITQLTHGSGLGLWVAKTVADTHGGEISFTEHDDATTVTISLPRI</sequence>
<dbReference type="PANTHER" id="PTHR44936">
    <property type="entry name" value="SENSOR PROTEIN CREC"/>
    <property type="match status" value="1"/>
</dbReference>
<dbReference type="InterPro" id="IPR050980">
    <property type="entry name" value="2C_sensor_his_kinase"/>
</dbReference>
<feature type="transmembrane region" description="Helical" evidence="7">
    <location>
        <begin position="31"/>
        <end position="50"/>
    </location>
</feature>